<organism evidence="2 3">
    <name type="scientific">Fusarium musae</name>
    <dbReference type="NCBI Taxonomy" id="1042133"/>
    <lineage>
        <taxon>Eukaryota</taxon>
        <taxon>Fungi</taxon>
        <taxon>Dikarya</taxon>
        <taxon>Ascomycota</taxon>
        <taxon>Pezizomycotina</taxon>
        <taxon>Sordariomycetes</taxon>
        <taxon>Hypocreomycetidae</taxon>
        <taxon>Hypocreales</taxon>
        <taxon>Nectriaceae</taxon>
        <taxon>Fusarium</taxon>
    </lineage>
</organism>
<dbReference type="GeneID" id="68315657"/>
<feature type="compositionally biased region" description="Polar residues" evidence="1">
    <location>
        <begin position="1"/>
        <end position="22"/>
    </location>
</feature>
<protein>
    <submittedName>
        <fullName evidence="2">Uncharacterized protein</fullName>
    </submittedName>
</protein>
<dbReference type="KEGG" id="fmu:J7337_007801"/>
<comment type="caution">
    <text evidence="2">The sequence shown here is derived from an EMBL/GenBank/DDBJ whole genome shotgun (WGS) entry which is preliminary data.</text>
</comment>
<name>A0A9P8IQP7_9HYPO</name>
<feature type="region of interest" description="Disordered" evidence="1">
    <location>
        <begin position="1"/>
        <end position="28"/>
    </location>
</feature>
<proteinExistence type="predicted"/>
<evidence type="ECO:0000256" key="1">
    <source>
        <dbReference type="SAM" id="MobiDB-lite"/>
    </source>
</evidence>
<dbReference type="Proteomes" id="UP000827133">
    <property type="component" value="Unassembled WGS sequence"/>
</dbReference>
<reference evidence="2" key="1">
    <citation type="journal article" date="2021" name="Mol. Plant Microbe Interact.">
        <title>Telomere to telomere genome assembly of Fusarium musae F31, causal agent of crown rot disease of banana.</title>
        <authorList>
            <person name="Degradi L."/>
            <person name="Tava V."/>
            <person name="Kunova A."/>
            <person name="Cortesi P."/>
            <person name="Saracchi M."/>
            <person name="Pasquali M."/>
        </authorList>
    </citation>
    <scope>NUCLEOTIDE SEQUENCE</scope>
    <source>
        <strain evidence="2">F31</strain>
    </source>
</reference>
<keyword evidence="3" id="KW-1185">Reference proteome</keyword>
<sequence length="249" mass="27120">MLLFKTCTTEQGPRPTQKQGLPSNRPRRSLGVDILESSLGGEEAAFTEGFMGPTRQVNEEEGNFDWLGPILNIAVNVAKPITTQAIESLIKGELAADSTVFEVSSEHEQATKILLQRAVIVDTALQALMSMPLYKLQQLSPINGETGDTDGIFDFIKDTVYKLGPSALDATKEASKCYLPRFINATGQKGSSSLDFQLETSTVPHRKKASLLDALNGYDNVLKVRHIDHSAAGLASIDITPMIRTRQMA</sequence>
<dbReference type="AlphaFoldDB" id="A0A9P8IQP7"/>
<evidence type="ECO:0000313" key="2">
    <source>
        <dbReference type="EMBL" id="KAG9502085.1"/>
    </source>
</evidence>
<dbReference type="RefSeq" id="XP_044681085.1">
    <property type="nucleotide sequence ID" value="XM_044825428.1"/>
</dbReference>
<dbReference type="EMBL" id="JAHBCI010000005">
    <property type="protein sequence ID" value="KAG9502085.1"/>
    <property type="molecule type" value="Genomic_DNA"/>
</dbReference>
<gene>
    <name evidence="2" type="ORF">J7337_007801</name>
</gene>
<evidence type="ECO:0000313" key="3">
    <source>
        <dbReference type="Proteomes" id="UP000827133"/>
    </source>
</evidence>
<accession>A0A9P8IQP7</accession>